<evidence type="ECO:0000259" key="2">
    <source>
        <dbReference type="SMART" id="SM00385"/>
    </source>
</evidence>
<dbReference type="InterPro" id="IPR036915">
    <property type="entry name" value="Cyclin-like_sf"/>
</dbReference>
<dbReference type="FunFam" id="1.10.472.10:FF:000096">
    <property type="entry name" value="G1/S-specific cyclin-D3 isoform X2"/>
    <property type="match status" value="1"/>
</dbReference>
<keyword evidence="4" id="KW-1185">Reference proteome</keyword>
<dbReference type="SMART" id="SM00385">
    <property type="entry name" value="CYCLIN"/>
    <property type="match status" value="1"/>
</dbReference>
<dbReference type="InterPro" id="IPR013763">
    <property type="entry name" value="Cyclin-like_dom"/>
</dbReference>
<proteinExistence type="inferred from homology"/>
<dbReference type="Proteomes" id="UP000494165">
    <property type="component" value="Unassembled WGS sequence"/>
</dbReference>
<gene>
    <name evidence="3" type="ORF">CLODIP_2_CD13694</name>
</gene>
<evidence type="ECO:0000256" key="1">
    <source>
        <dbReference type="RuleBase" id="RU000383"/>
    </source>
</evidence>
<dbReference type="Pfam" id="PF00134">
    <property type="entry name" value="Cyclin_N"/>
    <property type="match status" value="1"/>
</dbReference>
<feature type="domain" description="Cyclin-like" evidence="2">
    <location>
        <begin position="64"/>
        <end position="148"/>
    </location>
</feature>
<dbReference type="InterPro" id="IPR006671">
    <property type="entry name" value="Cyclin_N"/>
</dbReference>
<accession>A0A8S1DB96</accession>
<evidence type="ECO:0000313" key="4">
    <source>
        <dbReference type="Proteomes" id="UP000494165"/>
    </source>
</evidence>
<dbReference type="AlphaFoldDB" id="A0A8S1DB96"/>
<sequence>MADLICLESFTESRARMDPVIFHDPRILENMLINEETSVVPCDYFATVQKDSQVQPYMRADIVTWMTEVCDELNCDTHVLPLAVKLMDMTLTKTPVQVTELQLLGATCMHIASKLRSTRIMSTNQCSFYADHSFTSRAVNLCEIIILSSLKWKTSFLTAADFLEHILARMTLPRGESNIIRKHSHAILQYCSPNTETAFMKPSVLGSGAIVAAIDRLNGKEESKRALRQVCNLTHHKPEEILRVVRLLPSRASQVDKQLATCSTPTDVQDINLDD</sequence>
<reference evidence="3 4" key="1">
    <citation type="submission" date="2020-04" db="EMBL/GenBank/DDBJ databases">
        <authorList>
            <person name="Alioto T."/>
            <person name="Alioto T."/>
            <person name="Gomez Garrido J."/>
        </authorList>
    </citation>
    <scope>NUCLEOTIDE SEQUENCE [LARGE SCALE GENOMIC DNA]</scope>
</reference>
<dbReference type="SUPFAM" id="SSF47954">
    <property type="entry name" value="Cyclin-like"/>
    <property type="match status" value="2"/>
</dbReference>
<dbReference type="EMBL" id="CADEPI010000138">
    <property type="protein sequence ID" value="CAB3377041.1"/>
    <property type="molecule type" value="Genomic_DNA"/>
</dbReference>
<organism evidence="3 4">
    <name type="scientific">Cloeon dipterum</name>
    <dbReference type="NCBI Taxonomy" id="197152"/>
    <lineage>
        <taxon>Eukaryota</taxon>
        <taxon>Metazoa</taxon>
        <taxon>Ecdysozoa</taxon>
        <taxon>Arthropoda</taxon>
        <taxon>Hexapoda</taxon>
        <taxon>Insecta</taxon>
        <taxon>Pterygota</taxon>
        <taxon>Palaeoptera</taxon>
        <taxon>Ephemeroptera</taxon>
        <taxon>Pisciforma</taxon>
        <taxon>Baetidae</taxon>
        <taxon>Cloeon</taxon>
    </lineage>
</organism>
<comment type="caution">
    <text evidence="3">The sequence shown here is derived from an EMBL/GenBank/DDBJ whole genome shotgun (WGS) entry which is preliminary data.</text>
</comment>
<keyword evidence="1" id="KW-0195">Cyclin</keyword>
<dbReference type="Gene3D" id="1.10.472.10">
    <property type="entry name" value="Cyclin-like"/>
    <property type="match status" value="2"/>
</dbReference>
<name>A0A8S1DB96_9INSE</name>
<evidence type="ECO:0000313" key="3">
    <source>
        <dbReference type="EMBL" id="CAB3377041.1"/>
    </source>
</evidence>
<dbReference type="OrthoDB" id="306099at2759"/>
<dbReference type="PANTHER" id="PTHR10177">
    <property type="entry name" value="CYCLINS"/>
    <property type="match status" value="1"/>
</dbReference>
<comment type="similarity">
    <text evidence="1">Belongs to the cyclin family.</text>
</comment>
<protein>
    <recommendedName>
        <fullName evidence="2">Cyclin-like domain-containing protein</fullName>
    </recommendedName>
</protein>
<dbReference type="InterPro" id="IPR039361">
    <property type="entry name" value="Cyclin"/>
</dbReference>